<dbReference type="EMBL" id="VCAU01000145">
    <property type="protein sequence ID" value="KAF9883842.1"/>
    <property type="molecule type" value="Genomic_DNA"/>
</dbReference>
<protein>
    <submittedName>
        <fullName evidence="2">Uncharacterized protein</fullName>
    </submittedName>
</protein>
<feature type="compositionally biased region" description="Basic and acidic residues" evidence="1">
    <location>
        <begin position="85"/>
        <end position="105"/>
    </location>
</feature>
<reference evidence="2" key="1">
    <citation type="journal article" date="2019" name="Beilstein J. Org. Chem.">
        <title>Nanangenines: drimane sesquiterpenoids as the dominant metabolite cohort of a novel Australian fungus, Aspergillus nanangensis.</title>
        <authorList>
            <person name="Lacey H.J."/>
            <person name="Gilchrist C.L.M."/>
            <person name="Crombie A."/>
            <person name="Kalaitzis J.A."/>
            <person name="Vuong D."/>
            <person name="Rutledge P.J."/>
            <person name="Turner P."/>
            <person name="Pitt J.I."/>
            <person name="Lacey E."/>
            <person name="Chooi Y.H."/>
            <person name="Piggott A.M."/>
        </authorList>
    </citation>
    <scope>NUCLEOTIDE SEQUENCE</scope>
    <source>
        <strain evidence="2">MST-FP2251</strain>
    </source>
</reference>
<evidence type="ECO:0000313" key="2">
    <source>
        <dbReference type="EMBL" id="KAF9883842.1"/>
    </source>
</evidence>
<accession>A0AAD4GNV9</accession>
<organism evidence="2 3">
    <name type="scientific">Aspergillus nanangensis</name>
    <dbReference type="NCBI Taxonomy" id="2582783"/>
    <lineage>
        <taxon>Eukaryota</taxon>
        <taxon>Fungi</taxon>
        <taxon>Dikarya</taxon>
        <taxon>Ascomycota</taxon>
        <taxon>Pezizomycotina</taxon>
        <taxon>Eurotiomycetes</taxon>
        <taxon>Eurotiomycetidae</taxon>
        <taxon>Eurotiales</taxon>
        <taxon>Aspergillaceae</taxon>
        <taxon>Aspergillus</taxon>
        <taxon>Aspergillus subgen. Circumdati</taxon>
    </lineage>
</organism>
<evidence type="ECO:0000313" key="3">
    <source>
        <dbReference type="Proteomes" id="UP001194746"/>
    </source>
</evidence>
<feature type="region of interest" description="Disordered" evidence="1">
    <location>
        <begin position="85"/>
        <end position="110"/>
    </location>
</feature>
<keyword evidence="3" id="KW-1185">Reference proteome</keyword>
<gene>
    <name evidence="2" type="ORF">FE257_002733</name>
</gene>
<dbReference type="AlphaFoldDB" id="A0AAD4GNV9"/>
<evidence type="ECO:0000256" key="1">
    <source>
        <dbReference type="SAM" id="MobiDB-lite"/>
    </source>
</evidence>
<feature type="region of interest" description="Disordered" evidence="1">
    <location>
        <begin position="1"/>
        <end position="21"/>
    </location>
</feature>
<sequence length="131" mass="14212">MVARSSRPSHSDKCPSIRAPPSELWNTTQVVAWAKPSENNAAQQRCCGLKANLTLYEDNCFEFCSISGNQTAVEKCLDDADVKDATSYNDKDKDKDNDKDKDDKASVASPLSKPAWGLVAMVLTSLVAGTL</sequence>
<reference evidence="2" key="2">
    <citation type="submission" date="2020-02" db="EMBL/GenBank/DDBJ databases">
        <authorList>
            <person name="Gilchrist C.L.M."/>
            <person name="Chooi Y.-H."/>
        </authorList>
    </citation>
    <scope>NUCLEOTIDE SEQUENCE</scope>
    <source>
        <strain evidence="2">MST-FP2251</strain>
    </source>
</reference>
<proteinExistence type="predicted"/>
<dbReference type="Proteomes" id="UP001194746">
    <property type="component" value="Unassembled WGS sequence"/>
</dbReference>
<name>A0AAD4GNV9_ASPNN</name>
<comment type="caution">
    <text evidence="2">The sequence shown here is derived from an EMBL/GenBank/DDBJ whole genome shotgun (WGS) entry which is preliminary data.</text>
</comment>